<keyword evidence="1" id="KW-0378">Hydrolase</keyword>
<proteinExistence type="predicted"/>
<dbReference type="GO" id="GO:0006401">
    <property type="term" value="P:RNA catabolic process"/>
    <property type="evidence" value="ECO:0007669"/>
    <property type="project" value="InterPro"/>
</dbReference>
<protein>
    <submittedName>
        <fullName evidence="1">Toxin YoeB</fullName>
        <ecNumber evidence="1">3.1.-.-</ecNumber>
    </submittedName>
</protein>
<organism evidence="1 2">
    <name type="scientific">Crenothrix polyspora</name>
    <dbReference type="NCBI Taxonomy" id="360316"/>
    <lineage>
        <taxon>Bacteria</taxon>
        <taxon>Pseudomonadati</taxon>
        <taxon>Pseudomonadota</taxon>
        <taxon>Gammaproteobacteria</taxon>
        <taxon>Methylococcales</taxon>
        <taxon>Crenotrichaceae</taxon>
        <taxon>Crenothrix</taxon>
    </lineage>
</organism>
<dbReference type="Gene3D" id="3.30.2310.20">
    <property type="entry name" value="RelE-like"/>
    <property type="match status" value="1"/>
</dbReference>
<dbReference type="EC" id="3.1.-.-" evidence="1"/>
<dbReference type="SUPFAM" id="SSF143011">
    <property type="entry name" value="RelE-like"/>
    <property type="match status" value="1"/>
</dbReference>
<evidence type="ECO:0000313" key="2">
    <source>
        <dbReference type="Proteomes" id="UP000195442"/>
    </source>
</evidence>
<accession>A0A1R4H0Q4</accession>
<evidence type="ECO:0000313" key="1">
    <source>
        <dbReference type="EMBL" id="SJM89795.1"/>
    </source>
</evidence>
<dbReference type="InterPro" id="IPR009614">
    <property type="entry name" value="YoeB_toxin"/>
</dbReference>
<name>A0A1R4H0Q4_9GAMM</name>
<gene>
    <name evidence="1" type="ORF">CRENPOLYSF2_1330014</name>
</gene>
<reference evidence="2" key="1">
    <citation type="submission" date="2017-02" db="EMBL/GenBank/DDBJ databases">
        <authorList>
            <person name="Daims H."/>
        </authorList>
    </citation>
    <scope>NUCLEOTIDE SEQUENCE [LARGE SCALE GENOMIC DNA]</scope>
</reference>
<sequence length="66" mass="7947">MSCYKCFDLVREIMNDPRSGSGKSERLRYFEKEVFSRRINQKDRLIYTIYEALQEIDVSSCRGHYD</sequence>
<dbReference type="InterPro" id="IPR035093">
    <property type="entry name" value="RelE/ParE_toxin_dom_sf"/>
</dbReference>
<dbReference type="AlphaFoldDB" id="A0A1R4H0Q4"/>
<dbReference type="EMBL" id="FUKJ01000039">
    <property type="protein sequence ID" value="SJM89795.1"/>
    <property type="molecule type" value="Genomic_DNA"/>
</dbReference>
<dbReference type="Pfam" id="PF06769">
    <property type="entry name" value="YoeB_toxin"/>
    <property type="match status" value="1"/>
</dbReference>
<dbReference type="GO" id="GO:0004519">
    <property type="term" value="F:endonuclease activity"/>
    <property type="evidence" value="ECO:0007669"/>
    <property type="project" value="InterPro"/>
</dbReference>
<keyword evidence="2" id="KW-1185">Reference proteome</keyword>
<dbReference type="Proteomes" id="UP000195442">
    <property type="component" value="Unassembled WGS sequence"/>
</dbReference>
<dbReference type="GO" id="GO:0016787">
    <property type="term" value="F:hydrolase activity"/>
    <property type="evidence" value="ECO:0007669"/>
    <property type="project" value="UniProtKB-KW"/>
</dbReference>
<dbReference type="OrthoDB" id="9801102at2"/>